<sequence length="148" mass="16603">MERERKEKKGGSWNQRAREGEVEEGGRRRRASLPPCRRVAVRKEETLSERKSSARKESRCASIAALPPPSHLPSRTTLRMHRRDRRVEIGRRRKKEEALFALLHPVTVRGVTVVAAVRGCVTEPLSPENSAASLGFTIGASDRREGQA</sequence>
<organism evidence="2 3">
    <name type="scientific">Arachis hypogaea</name>
    <name type="common">Peanut</name>
    <dbReference type="NCBI Taxonomy" id="3818"/>
    <lineage>
        <taxon>Eukaryota</taxon>
        <taxon>Viridiplantae</taxon>
        <taxon>Streptophyta</taxon>
        <taxon>Embryophyta</taxon>
        <taxon>Tracheophyta</taxon>
        <taxon>Spermatophyta</taxon>
        <taxon>Magnoliopsida</taxon>
        <taxon>eudicotyledons</taxon>
        <taxon>Gunneridae</taxon>
        <taxon>Pentapetalae</taxon>
        <taxon>rosids</taxon>
        <taxon>fabids</taxon>
        <taxon>Fabales</taxon>
        <taxon>Fabaceae</taxon>
        <taxon>Papilionoideae</taxon>
        <taxon>50 kb inversion clade</taxon>
        <taxon>dalbergioids sensu lato</taxon>
        <taxon>Dalbergieae</taxon>
        <taxon>Pterocarpus clade</taxon>
        <taxon>Arachis</taxon>
    </lineage>
</organism>
<feature type="compositionally biased region" description="Basic and acidic residues" evidence="1">
    <location>
        <begin position="41"/>
        <end position="59"/>
    </location>
</feature>
<gene>
    <name evidence="2" type="ORF">DS421_19g651150</name>
</gene>
<proteinExistence type="predicted"/>
<evidence type="ECO:0000256" key="1">
    <source>
        <dbReference type="SAM" id="MobiDB-lite"/>
    </source>
</evidence>
<dbReference type="AlphaFoldDB" id="A0A6B9VAK8"/>
<reference evidence="2 3" key="1">
    <citation type="submission" date="2020-01" db="EMBL/GenBank/DDBJ databases">
        <title>Genome sequence of Arachis hypogaea, cultivar Shitouqi.</title>
        <authorList>
            <person name="Zhuang W."/>
            <person name="Chen H."/>
            <person name="Varshney R."/>
            <person name="Wang D."/>
            <person name="Ming R."/>
        </authorList>
    </citation>
    <scope>NUCLEOTIDE SEQUENCE [LARGE SCALE GENOMIC DNA]</scope>
    <source>
        <tissue evidence="2">Young leaf</tissue>
    </source>
</reference>
<feature type="region of interest" description="Disordered" evidence="1">
    <location>
        <begin position="1"/>
        <end position="84"/>
    </location>
</feature>
<accession>A0A6B9VAK8</accession>
<evidence type="ECO:0000313" key="3">
    <source>
        <dbReference type="Proteomes" id="UP000464620"/>
    </source>
</evidence>
<feature type="compositionally biased region" description="Basic and acidic residues" evidence="1">
    <location>
        <begin position="1"/>
        <end position="26"/>
    </location>
</feature>
<name>A0A6B9VAK8_ARAHY</name>
<protein>
    <submittedName>
        <fullName evidence="2">Uncharacterized protein</fullName>
    </submittedName>
</protein>
<evidence type="ECO:0000313" key="2">
    <source>
        <dbReference type="EMBL" id="QHN77268.1"/>
    </source>
</evidence>
<dbReference type="Proteomes" id="UP000464620">
    <property type="component" value="Chromosome B09"/>
</dbReference>
<dbReference type="EMBL" id="CP031001">
    <property type="protein sequence ID" value="QHN77268.1"/>
    <property type="molecule type" value="Genomic_DNA"/>
</dbReference>